<evidence type="ECO:0000313" key="4">
    <source>
        <dbReference type="Proteomes" id="UP001172778"/>
    </source>
</evidence>
<keyword evidence="1" id="KW-0732">Signal</keyword>
<name>A0ABT7E110_9NEIS</name>
<reference evidence="3" key="1">
    <citation type="submission" date="2023-03" db="EMBL/GenBank/DDBJ databases">
        <title>Chitinimonas shenzhenensis gen. nov., sp. nov., a novel member of family Burkholderiaceae isolated from activated sludge collected in Shen Zhen, China.</title>
        <authorList>
            <person name="Wang X."/>
        </authorList>
    </citation>
    <scope>NUCLEOTIDE SEQUENCE</scope>
    <source>
        <strain evidence="3">DQS-5</strain>
    </source>
</reference>
<organism evidence="3 4">
    <name type="scientific">Parachitinimonas caeni</name>
    <dbReference type="NCBI Taxonomy" id="3031301"/>
    <lineage>
        <taxon>Bacteria</taxon>
        <taxon>Pseudomonadati</taxon>
        <taxon>Pseudomonadota</taxon>
        <taxon>Betaproteobacteria</taxon>
        <taxon>Neisseriales</taxon>
        <taxon>Chitinibacteraceae</taxon>
        <taxon>Parachitinimonas</taxon>
    </lineage>
</organism>
<gene>
    <name evidence="3" type="ORF">PZA18_18345</name>
</gene>
<dbReference type="Pfam" id="PF00497">
    <property type="entry name" value="SBP_bac_3"/>
    <property type="match status" value="1"/>
</dbReference>
<dbReference type="Proteomes" id="UP001172778">
    <property type="component" value="Unassembled WGS sequence"/>
</dbReference>
<sequence>MKLLGMAMLGLLLAEQASASDSVVAGVFTVAPYVMVHEGGTPTGALIDYFDKEVAPRAGVTFRWTGPVSVARLTRNLETGDFGFTPILTRTPERLSRYRFSPAPFMYFQPLLSVRTHSDLVEIKDQSSLYGMTVGYIEAAAFPDILKHPQIKLDLTGQADWESANLNKLKLRRIDAAYFSDVRTADYFSRRGGVEMRMVKLPVPHIALHAAYSLHLREDIARRIDAAIATAGPPDFDRLIQPYLPTPKAPMPVVPKRDAK</sequence>
<dbReference type="RefSeq" id="WP_284102321.1">
    <property type="nucleotide sequence ID" value="NZ_JARRAF010000028.1"/>
</dbReference>
<evidence type="ECO:0000313" key="3">
    <source>
        <dbReference type="EMBL" id="MDK2126007.1"/>
    </source>
</evidence>
<keyword evidence="4" id="KW-1185">Reference proteome</keyword>
<comment type="caution">
    <text evidence="3">The sequence shown here is derived from an EMBL/GenBank/DDBJ whole genome shotgun (WGS) entry which is preliminary data.</text>
</comment>
<dbReference type="SUPFAM" id="SSF53850">
    <property type="entry name" value="Periplasmic binding protein-like II"/>
    <property type="match status" value="1"/>
</dbReference>
<protein>
    <submittedName>
        <fullName evidence="3">Transporter substrate-binding domain-containing protein</fullName>
    </submittedName>
</protein>
<proteinExistence type="predicted"/>
<accession>A0ABT7E110</accession>
<evidence type="ECO:0000256" key="1">
    <source>
        <dbReference type="SAM" id="SignalP"/>
    </source>
</evidence>
<feature type="signal peptide" evidence="1">
    <location>
        <begin position="1"/>
        <end position="19"/>
    </location>
</feature>
<feature type="chain" id="PRO_5045761797" evidence="1">
    <location>
        <begin position="20"/>
        <end position="260"/>
    </location>
</feature>
<evidence type="ECO:0000259" key="2">
    <source>
        <dbReference type="Pfam" id="PF00497"/>
    </source>
</evidence>
<dbReference type="Gene3D" id="3.40.190.10">
    <property type="entry name" value="Periplasmic binding protein-like II"/>
    <property type="match status" value="2"/>
</dbReference>
<feature type="domain" description="Solute-binding protein family 3/N-terminal" evidence="2">
    <location>
        <begin position="29"/>
        <end position="139"/>
    </location>
</feature>
<dbReference type="InterPro" id="IPR001638">
    <property type="entry name" value="Solute-binding_3/MltF_N"/>
</dbReference>
<dbReference type="EMBL" id="JARRAF010000028">
    <property type="protein sequence ID" value="MDK2126007.1"/>
    <property type="molecule type" value="Genomic_DNA"/>
</dbReference>